<sequence length="572" mass="64947">MIPACQQEKSGITSRDAISSCFSSCLLPDDGCGVSLSAASSRTDTGRRSFLHVFPLAEIVQICTMYYLADRTIPKKTNILQLPLEIITAICSHLPNLHLKQLRLSCRALSVAVSLRFDRVFLSAHRRDIDVFLAVANHRTWRSQVTEIVYDDALLAPNGTLFEDDDMDVRDWLLHLEPEDTNWEVGGIPRWFSFIHAQNELHEQARAKPTHTQQHQTLQVGECWEYYKMLLRQQRDVLRSDAIVRALRVGLKRFPLLRRVTITPASHGWMLNMPPVYPTPTIRAFPPGFNYPLPSGWLPATSNAWFGLPDWEEGARDWLGVRIVLRTLARKDLAGKVTDLRIEAGDLITGLNGRMFEQPCAEITHLATIIARPNFRHLHLDILSEHRQGCSWEGFWNGLLGRALADAAGGKGLEHLSLSMHGYQPVEPHEEPHEPLPREILPASSLANLKYFRLSGFCLDMGLLLSLLSKLPSTIEDVELSLLHFPGGSYRDLVQQIRDRLDWKTRAIKPKVILPFTAGAFETYHTDVRNFVYGDAQNPFLPDEVGEQTLRIVDMELRSIPWPTWARWLSDV</sequence>
<dbReference type="PROSITE" id="PS50181">
    <property type="entry name" value="FBOX"/>
    <property type="match status" value="1"/>
</dbReference>
<dbReference type="InterPro" id="IPR036047">
    <property type="entry name" value="F-box-like_dom_sf"/>
</dbReference>
<name>A0A9P8VTW7_9HYPO</name>
<accession>A0A9P8VTW7</accession>
<dbReference type="OrthoDB" id="5422579at2759"/>
<proteinExistence type="predicted"/>
<dbReference type="EMBL" id="JAGPYM010000035">
    <property type="protein sequence ID" value="KAH6876370.1"/>
    <property type="molecule type" value="Genomic_DNA"/>
</dbReference>
<dbReference type="InterPro" id="IPR001810">
    <property type="entry name" value="F-box_dom"/>
</dbReference>
<dbReference type="SUPFAM" id="SSF81383">
    <property type="entry name" value="F-box domain"/>
    <property type="match status" value="1"/>
</dbReference>
<keyword evidence="3" id="KW-1185">Reference proteome</keyword>
<reference evidence="2 3" key="1">
    <citation type="journal article" date="2021" name="Nat. Commun.">
        <title>Genetic determinants of endophytism in the Arabidopsis root mycobiome.</title>
        <authorList>
            <person name="Mesny F."/>
            <person name="Miyauchi S."/>
            <person name="Thiergart T."/>
            <person name="Pickel B."/>
            <person name="Atanasova L."/>
            <person name="Karlsson M."/>
            <person name="Huettel B."/>
            <person name="Barry K.W."/>
            <person name="Haridas S."/>
            <person name="Chen C."/>
            <person name="Bauer D."/>
            <person name="Andreopoulos W."/>
            <person name="Pangilinan J."/>
            <person name="LaButti K."/>
            <person name="Riley R."/>
            <person name="Lipzen A."/>
            <person name="Clum A."/>
            <person name="Drula E."/>
            <person name="Henrissat B."/>
            <person name="Kohler A."/>
            <person name="Grigoriev I.V."/>
            <person name="Martin F.M."/>
            <person name="Hacquard S."/>
        </authorList>
    </citation>
    <scope>NUCLEOTIDE SEQUENCE [LARGE SCALE GENOMIC DNA]</scope>
    <source>
        <strain evidence="2 3">MPI-CAGE-CH-0241</strain>
    </source>
</reference>
<evidence type="ECO:0000313" key="3">
    <source>
        <dbReference type="Proteomes" id="UP000777438"/>
    </source>
</evidence>
<organism evidence="2 3">
    <name type="scientific">Thelonectria olida</name>
    <dbReference type="NCBI Taxonomy" id="1576542"/>
    <lineage>
        <taxon>Eukaryota</taxon>
        <taxon>Fungi</taxon>
        <taxon>Dikarya</taxon>
        <taxon>Ascomycota</taxon>
        <taxon>Pezizomycotina</taxon>
        <taxon>Sordariomycetes</taxon>
        <taxon>Hypocreomycetidae</taxon>
        <taxon>Hypocreales</taxon>
        <taxon>Nectriaceae</taxon>
        <taxon>Thelonectria</taxon>
    </lineage>
</organism>
<gene>
    <name evidence="2" type="ORF">B0T10DRAFT_497901</name>
</gene>
<dbReference type="AlphaFoldDB" id="A0A9P8VTW7"/>
<dbReference type="Proteomes" id="UP000777438">
    <property type="component" value="Unassembled WGS sequence"/>
</dbReference>
<protein>
    <recommendedName>
        <fullName evidence="1">F-box domain-containing protein</fullName>
    </recommendedName>
</protein>
<comment type="caution">
    <text evidence="2">The sequence shown here is derived from an EMBL/GenBank/DDBJ whole genome shotgun (WGS) entry which is preliminary data.</text>
</comment>
<feature type="domain" description="F-box" evidence="1">
    <location>
        <begin position="76"/>
        <end position="124"/>
    </location>
</feature>
<evidence type="ECO:0000313" key="2">
    <source>
        <dbReference type="EMBL" id="KAH6876370.1"/>
    </source>
</evidence>
<evidence type="ECO:0000259" key="1">
    <source>
        <dbReference type="PROSITE" id="PS50181"/>
    </source>
</evidence>